<gene>
    <name evidence="8" type="ORF">LNP10_04200</name>
</gene>
<keyword evidence="2" id="KW-1003">Cell membrane</keyword>
<evidence type="ECO:0000256" key="1">
    <source>
        <dbReference type="ARBA" id="ARBA00004162"/>
    </source>
</evidence>
<proteinExistence type="predicted"/>
<name>A0ABT0HY82_9LACO</name>
<reference evidence="8 9" key="1">
    <citation type="submission" date="2021-11" db="EMBL/GenBank/DDBJ databases">
        <title>Comparative genomics of bee honey and flower isolates.</title>
        <authorList>
            <person name="Bechtner J.D."/>
            <person name="Gallus M.K."/>
            <person name="Ehrmann M."/>
        </authorList>
    </citation>
    <scope>NUCLEOTIDE SEQUENCE [LARGE SCALE GENOMIC DNA]</scope>
    <source>
        <strain evidence="8 9">7</strain>
    </source>
</reference>
<dbReference type="Proteomes" id="UP001522816">
    <property type="component" value="Unassembled WGS sequence"/>
</dbReference>
<sequence length="88" mass="9957">MTKIYRSQTDRVLTGLLGGIAEYFHINSQILRIIFVVLSIFPGHLIAGLLIYVICLVVVPANPNVYGVHKNTDKQTRRNLTDVDEFDK</sequence>
<feature type="transmembrane region" description="Helical" evidence="6">
    <location>
        <begin position="33"/>
        <end position="59"/>
    </location>
</feature>
<evidence type="ECO:0000256" key="2">
    <source>
        <dbReference type="ARBA" id="ARBA00022475"/>
    </source>
</evidence>
<evidence type="ECO:0000256" key="5">
    <source>
        <dbReference type="ARBA" id="ARBA00023136"/>
    </source>
</evidence>
<dbReference type="EMBL" id="JAJIAR010000007">
    <property type="protein sequence ID" value="MCK8611699.1"/>
    <property type="molecule type" value="Genomic_DNA"/>
</dbReference>
<organism evidence="8 9">
    <name type="scientific">Apilactobacillus nanyangensis</name>
    <dbReference type="NCBI Taxonomy" id="2799579"/>
    <lineage>
        <taxon>Bacteria</taxon>
        <taxon>Bacillati</taxon>
        <taxon>Bacillota</taxon>
        <taxon>Bacilli</taxon>
        <taxon>Lactobacillales</taxon>
        <taxon>Lactobacillaceae</taxon>
        <taxon>Apilactobacillus</taxon>
    </lineage>
</organism>
<feature type="domain" description="Phage shock protein PspC N-terminal" evidence="7">
    <location>
        <begin position="3"/>
        <end position="61"/>
    </location>
</feature>
<keyword evidence="5 6" id="KW-0472">Membrane</keyword>
<keyword evidence="4 6" id="KW-1133">Transmembrane helix</keyword>
<evidence type="ECO:0000256" key="3">
    <source>
        <dbReference type="ARBA" id="ARBA00022692"/>
    </source>
</evidence>
<comment type="subcellular location">
    <subcellularLocation>
        <location evidence="1">Cell membrane</location>
        <topology evidence="1">Single-pass membrane protein</topology>
    </subcellularLocation>
</comment>
<dbReference type="InterPro" id="IPR007168">
    <property type="entry name" value="Phageshock_PspC_N"/>
</dbReference>
<keyword evidence="9" id="KW-1185">Reference proteome</keyword>
<dbReference type="Pfam" id="PF04024">
    <property type="entry name" value="PspC"/>
    <property type="match status" value="1"/>
</dbReference>
<dbReference type="PANTHER" id="PTHR33885:SF3">
    <property type="entry name" value="PHAGE SHOCK PROTEIN C"/>
    <property type="match status" value="1"/>
</dbReference>
<keyword evidence="3 6" id="KW-0812">Transmembrane</keyword>
<protein>
    <submittedName>
        <fullName evidence="8">PspC domain-containing protein</fullName>
    </submittedName>
</protein>
<evidence type="ECO:0000259" key="7">
    <source>
        <dbReference type="Pfam" id="PF04024"/>
    </source>
</evidence>
<dbReference type="RefSeq" id="WP_225424898.1">
    <property type="nucleotide sequence ID" value="NZ_JAJIAR010000007.1"/>
</dbReference>
<evidence type="ECO:0000313" key="9">
    <source>
        <dbReference type="Proteomes" id="UP001522816"/>
    </source>
</evidence>
<evidence type="ECO:0000256" key="4">
    <source>
        <dbReference type="ARBA" id="ARBA00022989"/>
    </source>
</evidence>
<comment type="caution">
    <text evidence="8">The sequence shown here is derived from an EMBL/GenBank/DDBJ whole genome shotgun (WGS) entry which is preliminary data.</text>
</comment>
<dbReference type="InterPro" id="IPR052027">
    <property type="entry name" value="PspC"/>
</dbReference>
<accession>A0ABT0HY82</accession>
<evidence type="ECO:0000256" key="6">
    <source>
        <dbReference type="SAM" id="Phobius"/>
    </source>
</evidence>
<dbReference type="PANTHER" id="PTHR33885">
    <property type="entry name" value="PHAGE SHOCK PROTEIN C"/>
    <property type="match status" value="1"/>
</dbReference>
<evidence type="ECO:0000313" key="8">
    <source>
        <dbReference type="EMBL" id="MCK8611699.1"/>
    </source>
</evidence>